<gene>
    <name evidence="2" type="ORF">ACAT0790_LOCUS31215</name>
</gene>
<reference evidence="2" key="1">
    <citation type="submission" date="2021-01" db="EMBL/GenBank/DDBJ databases">
        <authorList>
            <person name="Corre E."/>
            <person name="Pelletier E."/>
            <person name="Niang G."/>
            <person name="Scheremetjew M."/>
            <person name="Finn R."/>
            <person name="Kale V."/>
            <person name="Holt S."/>
            <person name="Cochrane G."/>
            <person name="Meng A."/>
            <person name="Brown T."/>
            <person name="Cohen L."/>
        </authorList>
    </citation>
    <scope>NUCLEOTIDE SEQUENCE</scope>
    <source>
        <strain evidence="2">OF101</strain>
    </source>
</reference>
<dbReference type="AlphaFoldDB" id="A0A7S1QWT5"/>
<dbReference type="PROSITE" id="PS50053">
    <property type="entry name" value="UBIQUITIN_2"/>
    <property type="match status" value="1"/>
</dbReference>
<protein>
    <recommendedName>
        <fullName evidence="1">Ubiquitin-like domain-containing protein</fullName>
    </recommendedName>
</protein>
<dbReference type="InterPro" id="IPR029071">
    <property type="entry name" value="Ubiquitin-like_domsf"/>
</dbReference>
<feature type="domain" description="Ubiquitin-like" evidence="1">
    <location>
        <begin position="34"/>
        <end position="69"/>
    </location>
</feature>
<sequence>MVQWCEAAEDLEIHLLGGLSGTPLCTLSARAWWSVRRLKTEVTNVEGTPVPDQCLVTDGRPLDDAETLGGVFSKEEQRAVSLVRIASERPEPKFGTVPKGLDIGKCDSGGFRVQWAVDGKKLRRNERQAVSPPFELDFGNWADRLELALVLHPSHGSSFQKSKGKGFIDLKCMHKRPQAAARIRVSLSVGNGVTPHTCGPTVHDFDLAAVCHLSQRQREIDFAGAVDPGSMALVVTVEIERLD</sequence>
<dbReference type="InterPro" id="IPR000626">
    <property type="entry name" value="Ubiquitin-like_dom"/>
</dbReference>
<dbReference type="EMBL" id="HBGE01051758">
    <property type="protein sequence ID" value="CAD9149808.1"/>
    <property type="molecule type" value="Transcribed_RNA"/>
</dbReference>
<dbReference type="SUPFAM" id="SSF54236">
    <property type="entry name" value="Ubiquitin-like"/>
    <property type="match status" value="1"/>
</dbReference>
<accession>A0A7S1QWT5</accession>
<organism evidence="2">
    <name type="scientific">Alexandrium catenella</name>
    <name type="common">Red tide dinoflagellate</name>
    <name type="synonym">Gonyaulax catenella</name>
    <dbReference type="NCBI Taxonomy" id="2925"/>
    <lineage>
        <taxon>Eukaryota</taxon>
        <taxon>Sar</taxon>
        <taxon>Alveolata</taxon>
        <taxon>Dinophyceae</taxon>
        <taxon>Gonyaulacales</taxon>
        <taxon>Pyrocystaceae</taxon>
        <taxon>Alexandrium</taxon>
    </lineage>
</organism>
<name>A0A7S1QWT5_ALECA</name>
<evidence type="ECO:0000259" key="1">
    <source>
        <dbReference type="PROSITE" id="PS50053"/>
    </source>
</evidence>
<proteinExistence type="predicted"/>
<evidence type="ECO:0000313" key="2">
    <source>
        <dbReference type="EMBL" id="CAD9149808.1"/>
    </source>
</evidence>
<dbReference type="Gene3D" id="3.10.20.90">
    <property type="entry name" value="Phosphatidylinositol 3-kinase Catalytic Subunit, Chain A, domain 1"/>
    <property type="match status" value="1"/>
</dbReference>